<accession>A0A261U3Z3</accession>
<reference evidence="1 2" key="1">
    <citation type="submission" date="2017-05" db="EMBL/GenBank/DDBJ databases">
        <title>Complete and WGS of Bordetella genogroups.</title>
        <authorList>
            <person name="Spilker T."/>
            <person name="LiPuma J."/>
        </authorList>
    </citation>
    <scope>NUCLEOTIDE SEQUENCE [LARGE SCALE GENOMIC DNA]</scope>
    <source>
        <strain evidence="1 2">AU9919</strain>
    </source>
</reference>
<dbReference type="RefSeq" id="WP_094821914.1">
    <property type="nucleotide sequence ID" value="NZ_NEVO01000008.1"/>
</dbReference>
<evidence type="ECO:0000313" key="1">
    <source>
        <dbReference type="EMBL" id="OZI56688.1"/>
    </source>
</evidence>
<dbReference type="AlphaFoldDB" id="A0A261U3Z3"/>
<gene>
    <name evidence="1" type="ORF">CAL20_14895</name>
</gene>
<dbReference type="EMBL" id="NEVQ01000013">
    <property type="protein sequence ID" value="OZI56688.1"/>
    <property type="molecule type" value="Genomic_DNA"/>
</dbReference>
<protein>
    <submittedName>
        <fullName evidence="1">Uncharacterized protein</fullName>
    </submittedName>
</protein>
<comment type="caution">
    <text evidence="1">The sequence shown here is derived from an EMBL/GenBank/DDBJ whole genome shotgun (WGS) entry which is preliminary data.</text>
</comment>
<dbReference type="Proteomes" id="UP000216885">
    <property type="component" value="Unassembled WGS sequence"/>
</dbReference>
<sequence length="76" mass="7591">MAQEFETLLGTVHGLVASVSAIAATLPDAASADAAEALQAMTADIPASVGPTATQAMQSVVAQVIDALQTPLRQDA</sequence>
<name>A0A261U3Z3_9BORD</name>
<organism evidence="1 2">
    <name type="scientific">Bordetella genomosp. 4</name>
    <dbReference type="NCBI Taxonomy" id="463044"/>
    <lineage>
        <taxon>Bacteria</taxon>
        <taxon>Pseudomonadati</taxon>
        <taxon>Pseudomonadota</taxon>
        <taxon>Betaproteobacteria</taxon>
        <taxon>Burkholderiales</taxon>
        <taxon>Alcaligenaceae</taxon>
        <taxon>Bordetella</taxon>
    </lineage>
</organism>
<proteinExistence type="predicted"/>
<evidence type="ECO:0000313" key="2">
    <source>
        <dbReference type="Proteomes" id="UP000216885"/>
    </source>
</evidence>
<keyword evidence="2" id="KW-1185">Reference proteome</keyword>